<dbReference type="Proteomes" id="UP000288805">
    <property type="component" value="Unassembled WGS sequence"/>
</dbReference>
<dbReference type="EMBL" id="QGNW01001746">
    <property type="protein sequence ID" value="RVW31668.1"/>
    <property type="molecule type" value="Genomic_DNA"/>
</dbReference>
<feature type="region of interest" description="Disordered" evidence="1">
    <location>
        <begin position="42"/>
        <end position="66"/>
    </location>
</feature>
<name>A0A438D8A0_VITVI</name>
<organism evidence="2 3">
    <name type="scientific">Vitis vinifera</name>
    <name type="common">Grape</name>
    <dbReference type="NCBI Taxonomy" id="29760"/>
    <lineage>
        <taxon>Eukaryota</taxon>
        <taxon>Viridiplantae</taxon>
        <taxon>Streptophyta</taxon>
        <taxon>Embryophyta</taxon>
        <taxon>Tracheophyta</taxon>
        <taxon>Spermatophyta</taxon>
        <taxon>Magnoliopsida</taxon>
        <taxon>eudicotyledons</taxon>
        <taxon>Gunneridae</taxon>
        <taxon>Pentapetalae</taxon>
        <taxon>rosids</taxon>
        <taxon>Vitales</taxon>
        <taxon>Vitaceae</taxon>
        <taxon>Viteae</taxon>
        <taxon>Vitis</taxon>
    </lineage>
</organism>
<evidence type="ECO:0000256" key="1">
    <source>
        <dbReference type="SAM" id="MobiDB-lite"/>
    </source>
</evidence>
<protein>
    <submittedName>
        <fullName evidence="2">Uncharacterized protein</fullName>
    </submittedName>
</protein>
<evidence type="ECO:0000313" key="3">
    <source>
        <dbReference type="Proteomes" id="UP000288805"/>
    </source>
</evidence>
<feature type="region of interest" description="Disordered" evidence="1">
    <location>
        <begin position="1"/>
        <end position="25"/>
    </location>
</feature>
<comment type="caution">
    <text evidence="2">The sequence shown here is derived from an EMBL/GenBank/DDBJ whole genome shotgun (WGS) entry which is preliminary data.</text>
</comment>
<dbReference type="AlphaFoldDB" id="A0A438D8A0"/>
<gene>
    <name evidence="2" type="ORF">CK203_092741</name>
</gene>
<proteinExistence type="predicted"/>
<accession>A0A438D8A0</accession>
<evidence type="ECO:0000313" key="2">
    <source>
        <dbReference type="EMBL" id="RVW31668.1"/>
    </source>
</evidence>
<feature type="compositionally biased region" description="Polar residues" evidence="1">
    <location>
        <begin position="10"/>
        <end position="25"/>
    </location>
</feature>
<sequence length="136" mass="15294">MTQFEEELSLASQMQVDEGTDSTQALMKRRCDRRSRLSNALRARLGPQAPGVEGQPCPPRKQQVGAPAIRAPLGSISRWLDDMLFMPFDPHIINYESSKGFIVTKFMAYDGSSDPFNHIIHFRQLMTLDIGNDALL</sequence>
<reference evidence="2 3" key="1">
    <citation type="journal article" date="2018" name="PLoS Genet.">
        <title>Population sequencing reveals clonal diversity and ancestral inbreeding in the grapevine cultivar Chardonnay.</title>
        <authorList>
            <person name="Roach M.J."/>
            <person name="Johnson D.L."/>
            <person name="Bohlmann J."/>
            <person name="van Vuuren H.J."/>
            <person name="Jones S.J."/>
            <person name="Pretorius I.S."/>
            <person name="Schmidt S.A."/>
            <person name="Borneman A.R."/>
        </authorList>
    </citation>
    <scope>NUCLEOTIDE SEQUENCE [LARGE SCALE GENOMIC DNA]</scope>
    <source>
        <strain evidence="3">cv. Chardonnay</strain>
        <tissue evidence="2">Leaf</tissue>
    </source>
</reference>